<evidence type="ECO:0000256" key="2">
    <source>
        <dbReference type="SAM" id="MobiDB-lite"/>
    </source>
</evidence>
<keyword evidence="5" id="KW-1185">Reference proteome</keyword>
<gene>
    <name evidence="4" type="primary">KNAG0F02180</name>
    <name evidence="4" type="ordered locus">KNAG_0F02180</name>
</gene>
<dbReference type="KEGG" id="kng:KNAG_0F02180"/>
<name>J7R7N6_HUIN7</name>
<feature type="coiled-coil region" evidence="1">
    <location>
        <begin position="630"/>
        <end position="683"/>
    </location>
</feature>
<dbReference type="EMBL" id="HE978319">
    <property type="protein sequence ID" value="CCK70885.1"/>
    <property type="molecule type" value="Genomic_DNA"/>
</dbReference>
<feature type="compositionally biased region" description="Low complexity" evidence="2">
    <location>
        <begin position="304"/>
        <end position="313"/>
    </location>
</feature>
<dbReference type="GO" id="GO:0034501">
    <property type="term" value="P:protein localization to kinetochore"/>
    <property type="evidence" value="ECO:0007669"/>
    <property type="project" value="TreeGrafter"/>
</dbReference>
<dbReference type="STRING" id="1071383.J7R7N6"/>
<keyword evidence="1" id="KW-0175">Coiled coil</keyword>
<accession>J7R7N6</accession>
<dbReference type="GO" id="GO:0000776">
    <property type="term" value="C:kinetochore"/>
    <property type="evidence" value="ECO:0007669"/>
    <property type="project" value="TreeGrafter"/>
</dbReference>
<dbReference type="GO" id="GO:0007094">
    <property type="term" value="P:mitotic spindle assembly checkpoint signaling"/>
    <property type="evidence" value="ECO:0007669"/>
    <property type="project" value="TreeGrafter"/>
</dbReference>
<feature type="coiled-coil region" evidence="1">
    <location>
        <begin position="541"/>
        <end position="568"/>
    </location>
</feature>
<sequence length="874" mass="100164">MSKRLSISDQPQGTQIQDETIQKRYRGILKQSSSQNMDLTGSFHVTEINNDSNEAFTQPINRSDSLPIDRENNTTSKISMISSLNRPDRRVSFAPDVTLHSFNLVTAKRTPKDEKSTSNLVKVEKNSTASLDDSIERKDYDGEEMSMDLTQPTENIVKAKLGSETAQEFQNSHTSQLENRMELTEVFRADELSQPVGESMDFTERQEKLSPIILPFVDRKEYDTFNEQDATMDLTDMHLPQTAQSTQHSDTKLENREFTEVQINRNGEIQQQEESNNNGQKVLDTDDQIELAAMELTQIRKDGSFSQKSSFEESQGEEMDLTENIQKPYQYSLDNEQTKKQSANNMGPPLEPEENMTMELTSVQRDHTPPGKRRKLTKDANSSEAISNAEKMSPIRSLEIQQKSLSPSYSLREFIEGIGDGFLPKISLLQKNPKKITFSYTKPLKGPEPAVEKVYATLQYELPVLQLKNFIALELLRRNNQSNLDFMNLQEQIKSSSSPPLLLKEYYESSTDIQEAMNQQLQILKGYSTLVAKKNWCKWQISQLERIKEVLKENVAALDQKVQTISSKLSTCRDIAQKTERIKDWIKQDILLLKDPPEIHASNTDSLKRKVKLESMKRYLAVQKLTVEKLPVLIKENEELKTRLKESKEKLVELEKITREQSVDKGEEKIKQLQNKLDFVKMVTGIHLIGVDQTTLIARFDTIPGIEFTFNTNVKCDRLMDLNQDSLVLGSFSRFLMEHLVFSRFSSDVKVGDVLSDILLRIRKTGYILRQYRMLSLLFITHCNVSEENNPDTETTIELKDFDLEANSKIVYILSFSQFLRMIRHGCDDKLGISISAKSNNNNLTAQGAAGRICERTANIWPWLMEKNITVQIR</sequence>
<evidence type="ECO:0000259" key="3">
    <source>
        <dbReference type="SMART" id="SM00787"/>
    </source>
</evidence>
<protein>
    <recommendedName>
        <fullName evidence="3">Spc7 kinetochore protein domain-containing protein</fullName>
    </recommendedName>
</protein>
<dbReference type="GeneID" id="34526600"/>
<dbReference type="PANTHER" id="PTHR28260:SF1">
    <property type="entry name" value="SPINDLE POLE BODY COMPONENT SPC105"/>
    <property type="match status" value="1"/>
</dbReference>
<proteinExistence type="predicted"/>
<dbReference type="RefSeq" id="XP_022465131.1">
    <property type="nucleotide sequence ID" value="XM_022608657.1"/>
</dbReference>
<dbReference type="InterPro" id="IPR013253">
    <property type="entry name" value="Spc7_domain"/>
</dbReference>
<feature type="domain" description="Spc7 kinetochore protein" evidence="3">
    <location>
        <begin position="400"/>
        <end position="709"/>
    </location>
</feature>
<feature type="region of interest" description="Disordered" evidence="2">
    <location>
        <begin position="363"/>
        <end position="394"/>
    </location>
</feature>
<feature type="region of interest" description="Disordered" evidence="2">
    <location>
        <begin position="303"/>
        <end position="322"/>
    </location>
</feature>
<reference evidence="4 5" key="1">
    <citation type="journal article" date="2011" name="Proc. Natl. Acad. Sci. U.S.A.">
        <title>Evolutionary erosion of yeast sex chromosomes by mating-type switching accidents.</title>
        <authorList>
            <person name="Gordon J.L."/>
            <person name="Armisen D."/>
            <person name="Proux-Wera E."/>
            <person name="Oheigeartaigh S.S."/>
            <person name="Byrne K.P."/>
            <person name="Wolfe K.H."/>
        </authorList>
    </citation>
    <scope>NUCLEOTIDE SEQUENCE [LARGE SCALE GENOMIC DNA]</scope>
    <source>
        <strain evidence="5">ATCC MYA-139 / BCRC 22969 / CBS 8797 / CCRC 22969 / KCTC 17520 / NBRC 10181 / NCYC 3082</strain>
    </source>
</reference>
<dbReference type="GO" id="GO:1990758">
    <property type="term" value="P:mitotic sister chromatid biorientation"/>
    <property type="evidence" value="ECO:0007669"/>
    <property type="project" value="TreeGrafter"/>
</dbReference>
<dbReference type="AlphaFoldDB" id="J7R7N6"/>
<organism evidence="4 5">
    <name type="scientific">Huiozyma naganishii (strain ATCC MYA-139 / BCRC 22969 / CBS 8797 / KCTC 17520 / NBRC 10181 / NCYC 3082 / Yp74L-3)</name>
    <name type="common">Yeast</name>
    <name type="synonym">Kazachstania naganishii</name>
    <dbReference type="NCBI Taxonomy" id="1071383"/>
    <lineage>
        <taxon>Eukaryota</taxon>
        <taxon>Fungi</taxon>
        <taxon>Dikarya</taxon>
        <taxon>Ascomycota</taxon>
        <taxon>Saccharomycotina</taxon>
        <taxon>Saccharomycetes</taxon>
        <taxon>Saccharomycetales</taxon>
        <taxon>Saccharomycetaceae</taxon>
        <taxon>Huiozyma</taxon>
    </lineage>
</organism>
<dbReference type="Proteomes" id="UP000006310">
    <property type="component" value="Chromosome 6"/>
</dbReference>
<evidence type="ECO:0000256" key="1">
    <source>
        <dbReference type="SAM" id="Coils"/>
    </source>
</evidence>
<dbReference type="SMART" id="SM00787">
    <property type="entry name" value="Spc7"/>
    <property type="match status" value="1"/>
</dbReference>
<dbReference type="HOGENOM" id="CLU_012537_0_0_1"/>
<dbReference type="InterPro" id="IPR033338">
    <property type="entry name" value="Spc105/Spc7"/>
</dbReference>
<dbReference type="OMA" id="HSFDFVP"/>
<evidence type="ECO:0000313" key="4">
    <source>
        <dbReference type="EMBL" id="CCK70885.1"/>
    </source>
</evidence>
<evidence type="ECO:0000313" key="5">
    <source>
        <dbReference type="Proteomes" id="UP000006310"/>
    </source>
</evidence>
<dbReference type="PANTHER" id="PTHR28260">
    <property type="entry name" value="SPINDLE POLE BODY COMPONENT SPC105"/>
    <property type="match status" value="1"/>
</dbReference>
<dbReference type="OrthoDB" id="5592879at2759"/>
<dbReference type="Pfam" id="PF08317">
    <property type="entry name" value="Spc7"/>
    <property type="match status" value="1"/>
</dbReference>
<reference evidence="5" key="2">
    <citation type="submission" date="2012-08" db="EMBL/GenBank/DDBJ databases">
        <title>Genome sequence of Kazachstania naganishii.</title>
        <authorList>
            <person name="Gordon J.L."/>
            <person name="Armisen D."/>
            <person name="Proux-Wera E."/>
            <person name="OhEigeartaigh S.S."/>
            <person name="Byrne K.P."/>
            <person name="Wolfe K.H."/>
        </authorList>
    </citation>
    <scope>NUCLEOTIDE SEQUENCE [LARGE SCALE GENOMIC DNA]</scope>
    <source>
        <strain evidence="5">ATCC MYA-139 / BCRC 22969 / CBS 8797 / CCRC 22969 / KCTC 17520 / NBRC 10181 / NCYC 3082</strain>
    </source>
</reference>
<dbReference type="eggNOG" id="ENOG502S20P">
    <property type="taxonomic scope" value="Eukaryota"/>
</dbReference>